<feature type="domain" description="Nephrocystin 3-like N-terminal" evidence="6">
    <location>
        <begin position="186"/>
        <end position="344"/>
    </location>
</feature>
<proteinExistence type="predicted"/>
<feature type="repeat" description="ANK" evidence="3">
    <location>
        <begin position="710"/>
        <end position="739"/>
    </location>
</feature>
<dbReference type="Gene3D" id="3.40.50.300">
    <property type="entry name" value="P-loop containing nucleotide triphosphate hydrolases"/>
    <property type="match status" value="1"/>
</dbReference>
<evidence type="ECO:0000256" key="3">
    <source>
        <dbReference type="PROSITE-ProRule" id="PRU00023"/>
    </source>
</evidence>
<dbReference type="Pfam" id="PF13637">
    <property type="entry name" value="Ank_4"/>
    <property type="match status" value="1"/>
</dbReference>
<dbReference type="InterPro" id="IPR002110">
    <property type="entry name" value="Ankyrin_rpt"/>
</dbReference>
<protein>
    <submittedName>
        <fullName evidence="7">Ankyrin</fullName>
    </submittedName>
</protein>
<feature type="repeat" description="ANK" evidence="3">
    <location>
        <begin position="806"/>
        <end position="838"/>
    </location>
</feature>
<dbReference type="PROSITE" id="PS50297">
    <property type="entry name" value="ANK_REP_REGION"/>
    <property type="match status" value="6"/>
</dbReference>
<dbReference type="InterPro" id="IPR036770">
    <property type="entry name" value="Ankyrin_rpt-contain_sf"/>
</dbReference>
<dbReference type="PANTHER" id="PTHR24198">
    <property type="entry name" value="ANKYRIN REPEAT AND PROTEIN KINASE DOMAIN-CONTAINING PROTEIN"/>
    <property type="match status" value="1"/>
</dbReference>
<keyword evidence="1" id="KW-0677">Repeat</keyword>
<dbReference type="SMART" id="SM00248">
    <property type="entry name" value="ANK"/>
    <property type="match status" value="10"/>
</dbReference>
<dbReference type="InterPro" id="IPR056884">
    <property type="entry name" value="NPHP3-like_N"/>
</dbReference>
<dbReference type="Gene3D" id="1.25.40.20">
    <property type="entry name" value="Ankyrin repeat-containing domain"/>
    <property type="match status" value="1"/>
</dbReference>
<feature type="chain" id="PRO_5043552930" evidence="4">
    <location>
        <begin position="24"/>
        <end position="1009"/>
    </location>
</feature>
<gene>
    <name evidence="7" type="ORF">R3P38DRAFT_3476208</name>
</gene>
<keyword evidence="8" id="KW-1185">Reference proteome</keyword>
<feature type="repeat" description="ANK" evidence="3">
    <location>
        <begin position="839"/>
        <end position="871"/>
    </location>
</feature>
<dbReference type="PRINTS" id="PR01415">
    <property type="entry name" value="ANKYRIN"/>
</dbReference>
<feature type="domain" description="GPI inositol-deacylase winged helix" evidence="5">
    <location>
        <begin position="455"/>
        <end position="533"/>
    </location>
</feature>
<dbReference type="InterPro" id="IPR054471">
    <property type="entry name" value="GPIID_WHD"/>
</dbReference>
<dbReference type="PANTHER" id="PTHR24198:SF165">
    <property type="entry name" value="ANKYRIN REPEAT-CONTAINING PROTEIN-RELATED"/>
    <property type="match status" value="1"/>
</dbReference>
<organism evidence="7 8">
    <name type="scientific">Favolaschia claudopus</name>
    <dbReference type="NCBI Taxonomy" id="2862362"/>
    <lineage>
        <taxon>Eukaryota</taxon>
        <taxon>Fungi</taxon>
        <taxon>Dikarya</taxon>
        <taxon>Basidiomycota</taxon>
        <taxon>Agaricomycotina</taxon>
        <taxon>Agaricomycetes</taxon>
        <taxon>Agaricomycetidae</taxon>
        <taxon>Agaricales</taxon>
        <taxon>Marasmiineae</taxon>
        <taxon>Mycenaceae</taxon>
        <taxon>Favolaschia</taxon>
    </lineage>
</organism>
<accession>A0AAV9ZB71</accession>
<evidence type="ECO:0000256" key="1">
    <source>
        <dbReference type="ARBA" id="ARBA00022737"/>
    </source>
</evidence>
<dbReference type="Pfam" id="PF22939">
    <property type="entry name" value="WHD_GPIID"/>
    <property type="match status" value="1"/>
</dbReference>
<name>A0AAV9ZB71_9AGAR</name>
<evidence type="ECO:0000313" key="8">
    <source>
        <dbReference type="Proteomes" id="UP001362999"/>
    </source>
</evidence>
<feature type="repeat" description="ANK" evidence="3">
    <location>
        <begin position="740"/>
        <end position="772"/>
    </location>
</feature>
<feature type="repeat" description="ANK" evidence="3">
    <location>
        <begin position="773"/>
        <end position="805"/>
    </location>
</feature>
<reference evidence="7 8" key="1">
    <citation type="journal article" date="2024" name="J Genomics">
        <title>Draft genome sequencing and assembly of Favolaschia claudopus CIRM-BRFM 2984 isolated from oak limbs.</title>
        <authorList>
            <person name="Navarro D."/>
            <person name="Drula E."/>
            <person name="Chaduli D."/>
            <person name="Cazenave R."/>
            <person name="Ahrendt S."/>
            <person name="Wang J."/>
            <person name="Lipzen A."/>
            <person name="Daum C."/>
            <person name="Barry K."/>
            <person name="Grigoriev I.V."/>
            <person name="Favel A."/>
            <person name="Rosso M.N."/>
            <person name="Martin F."/>
        </authorList>
    </citation>
    <scope>NUCLEOTIDE SEQUENCE [LARGE SCALE GENOMIC DNA]</scope>
    <source>
        <strain evidence="7 8">CIRM-BRFM 2984</strain>
    </source>
</reference>
<dbReference type="SUPFAM" id="SSF52540">
    <property type="entry name" value="P-loop containing nucleoside triphosphate hydrolases"/>
    <property type="match status" value="1"/>
</dbReference>
<dbReference type="SUPFAM" id="SSF48403">
    <property type="entry name" value="Ankyrin repeat"/>
    <property type="match status" value="1"/>
</dbReference>
<feature type="repeat" description="ANK" evidence="3">
    <location>
        <begin position="905"/>
        <end position="937"/>
    </location>
</feature>
<evidence type="ECO:0000313" key="7">
    <source>
        <dbReference type="EMBL" id="KAK6977349.1"/>
    </source>
</evidence>
<dbReference type="AlphaFoldDB" id="A0AAV9ZB71"/>
<feature type="repeat" description="ANK" evidence="3">
    <location>
        <begin position="938"/>
        <end position="970"/>
    </location>
</feature>
<dbReference type="Pfam" id="PF24883">
    <property type="entry name" value="NPHP3_N"/>
    <property type="match status" value="1"/>
</dbReference>
<evidence type="ECO:0000256" key="2">
    <source>
        <dbReference type="ARBA" id="ARBA00023043"/>
    </source>
</evidence>
<feature type="repeat" description="ANK" evidence="3">
    <location>
        <begin position="872"/>
        <end position="904"/>
    </location>
</feature>
<comment type="caution">
    <text evidence="7">The sequence shown here is derived from an EMBL/GenBank/DDBJ whole genome shotgun (WGS) entry which is preliminary data.</text>
</comment>
<keyword evidence="4" id="KW-0732">Signal</keyword>
<dbReference type="Proteomes" id="UP001362999">
    <property type="component" value="Unassembled WGS sequence"/>
</dbReference>
<sequence>MAEVLGIVTGVLQLLQTALKATALVNDVYKAIQEQQKILVELENIQPLLAELRLRILADPSQQMLRNMAIPLTNFQTTLEGLTRRLQAANGRFRWVFSEKKKMKEDLLVVRQFHDMVNSWMILDFWYVFVNHCVDLPSFFVSVRDQIDALTELLIAIQRLAMIDWLSPLNFFIRQQDISRTRQPETGDWLLKDPKFKKWESGTGGVLWCSGIPGAGKTVLVSLVVDHLTSAQAKNPDIGVACIYFDHKETQVQTQENLLAALWRQLVFKQPLGPASDLYAQLVEKKTKPTSKEMQKVLLHALQRFKQIYIIVDAIDEHPEKEWHDLAVILTKLSKNINFLLTARPHVVPNMVFSQISSMEVQASTKDLEVYIKAQIEASPHLSQYVAHNRGIETKIFSVLCNSVDGMFLLAKLHLEALDAAPNTKAFQHALETLPTDLYHTYENILNRIECLHNTQKEIVQSALVWVANTKRPLTAMELCEAIAIELGTTTLNKDNITGIRKIICLCAGLIILDEQSSLVRLVHFTAQDYLDKVQHQKFPFAHVQITRSLFAYLNFKEVANIGLKSHTLDPFMTKKEEEYKQLQEFKCQYPLMNYCQYVLIHAQLCEEQLQDEVIEFLKLTHTYKKKFGTMGWDCCPWNCYSWPDPHSSLWLAVAANLVQIVKVMTSQGSKLDVTTYPLHTAAHHGHKEMIALLFDQGIDVNACGGFYGNALHAAAYSGDESIVQMLLDKGADMNAQGGLFETTLKAAACGRHETIVQMLLDRGADVNAQGGEYGTALQAAVGEGHENIVQMLLDRGANVNAQGGQYGTSLQAAAYLGHEIIVKMLLDKNAEINAEGGEYGTALQTAAYKKHETIVQMLLDGGADVNAQAGYYGTALQAAAYWGHETIVQVLLDSGAEVNARGGYYGTVLQAAAYGGHEIIVQMLLDRGADVNAQGGYYHTALQGAACEGYSIIVQQLLDEGADINAAAWECEHPIVKQILLARGAQEYIEGSGEEIEDSEETSEENMD</sequence>
<evidence type="ECO:0000259" key="5">
    <source>
        <dbReference type="Pfam" id="PF22939"/>
    </source>
</evidence>
<keyword evidence="2 3" id="KW-0040">ANK repeat</keyword>
<evidence type="ECO:0000259" key="6">
    <source>
        <dbReference type="Pfam" id="PF24883"/>
    </source>
</evidence>
<feature type="signal peptide" evidence="4">
    <location>
        <begin position="1"/>
        <end position="23"/>
    </location>
</feature>
<dbReference type="EMBL" id="JAWWNJ010000170">
    <property type="protein sequence ID" value="KAK6977349.1"/>
    <property type="molecule type" value="Genomic_DNA"/>
</dbReference>
<dbReference type="PROSITE" id="PS50088">
    <property type="entry name" value="ANK_REPEAT"/>
    <property type="match status" value="9"/>
</dbReference>
<evidence type="ECO:0000256" key="4">
    <source>
        <dbReference type="SAM" id="SignalP"/>
    </source>
</evidence>
<feature type="repeat" description="ANK" evidence="3">
    <location>
        <begin position="678"/>
        <end position="706"/>
    </location>
</feature>
<dbReference type="InterPro" id="IPR027417">
    <property type="entry name" value="P-loop_NTPase"/>
</dbReference>
<dbReference type="Pfam" id="PF12796">
    <property type="entry name" value="Ank_2"/>
    <property type="match status" value="3"/>
</dbReference>